<protein>
    <recommendedName>
        <fullName evidence="4">Quinol:cytochrome c oxidoreductase quinone-binding subunit 2</fullName>
    </recommendedName>
</protein>
<name>A0A5S5BG33_STUST</name>
<feature type="transmembrane region" description="Helical" evidence="1">
    <location>
        <begin position="85"/>
        <end position="106"/>
    </location>
</feature>
<reference evidence="2 3" key="1">
    <citation type="submission" date="2019-07" db="EMBL/GenBank/DDBJ databases">
        <title>Deep subsurface shale carbon reservoir microbial communities from Ohio and West Virginia, USA.</title>
        <authorList>
            <person name="Wrighton K."/>
        </authorList>
    </citation>
    <scope>NUCLEOTIDE SEQUENCE [LARGE SCALE GENOMIC DNA]</scope>
    <source>
        <strain evidence="2 3">NP_8Ht</strain>
    </source>
</reference>
<evidence type="ECO:0000313" key="2">
    <source>
        <dbReference type="EMBL" id="TYP66035.1"/>
    </source>
</evidence>
<comment type="caution">
    <text evidence="2">The sequence shown here is derived from an EMBL/GenBank/DDBJ whole genome shotgun (WGS) entry which is preliminary data.</text>
</comment>
<evidence type="ECO:0008006" key="4">
    <source>
        <dbReference type="Google" id="ProtNLM"/>
    </source>
</evidence>
<dbReference type="OrthoDB" id="140980at2"/>
<keyword evidence="1" id="KW-0472">Membrane</keyword>
<feature type="transmembrane region" description="Helical" evidence="1">
    <location>
        <begin position="118"/>
        <end position="138"/>
    </location>
</feature>
<organism evidence="2 3">
    <name type="scientific">Stutzerimonas stutzeri</name>
    <name type="common">Pseudomonas stutzeri</name>
    <dbReference type="NCBI Taxonomy" id="316"/>
    <lineage>
        <taxon>Bacteria</taxon>
        <taxon>Pseudomonadati</taxon>
        <taxon>Pseudomonadota</taxon>
        <taxon>Gammaproteobacteria</taxon>
        <taxon>Pseudomonadales</taxon>
        <taxon>Pseudomonadaceae</taxon>
        <taxon>Stutzerimonas</taxon>
    </lineage>
</organism>
<feature type="transmembrane region" description="Helical" evidence="1">
    <location>
        <begin position="182"/>
        <end position="205"/>
    </location>
</feature>
<feature type="transmembrane region" description="Helical" evidence="1">
    <location>
        <begin position="12"/>
        <end position="32"/>
    </location>
</feature>
<sequence>MSAVSLKSAKSARSIAWVALTIGVVGLGIGLLLAPRDTLAACVASLLGLAGIPLGALALGLALAPVSGSVRDQLWPWTLVASRAMPGLAILVLPGLLGAGFIYEWMHQYNDGFRGLWLWWPSFVARGLLYVGLWWALARWLLPTTLHNPAGAGLGLIAVVLSVSLAAIDWAQSMAPHFASSIFGLLWLGRLMLSGIATCILLSLFAGTSRTGVLRGLLSAAALAWIYLHFMQYLIVWYGNLPEEVRWYEIRAREWPLLTWLVALQSLVFVATWWPFSARRVPLAVLAGGTLLLGLAEGAWLSLASLSGLNALASGLAMLAAAAAGGGLIALLVLPRRSA</sequence>
<evidence type="ECO:0000313" key="3">
    <source>
        <dbReference type="Proteomes" id="UP000324282"/>
    </source>
</evidence>
<feature type="transmembrane region" description="Helical" evidence="1">
    <location>
        <begin position="217"/>
        <end position="237"/>
    </location>
</feature>
<feature type="transmembrane region" description="Helical" evidence="1">
    <location>
        <begin position="257"/>
        <end position="276"/>
    </location>
</feature>
<feature type="transmembrane region" description="Helical" evidence="1">
    <location>
        <begin position="309"/>
        <end position="334"/>
    </location>
</feature>
<dbReference type="EMBL" id="VNHQ01000011">
    <property type="protein sequence ID" value="TYP66035.1"/>
    <property type="molecule type" value="Genomic_DNA"/>
</dbReference>
<dbReference type="RefSeq" id="WP_148924027.1">
    <property type="nucleotide sequence ID" value="NZ_VNHQ01000011.1"/>
</dbReference>
<keyword evidence="1" id="KW-1133">Transmembrane helix</keyword>
<dbReference type="AlphaFoldDB" id="A0A5S5BG33"/>
<feature type="transmembrane region" description="Helical" evidence="1">
    <location>
        <begin position="150"/>
        <end position="170"/>
    </location>
</feature>
<feature type="transmembrane region" description="Helical" evidence="1">
    <location>
        <begin position="38"/>
        <end position="64"/>
    </location>
</feature>
<keyword evidence="1" id="KW-0812">Transmembrane</keyword>
<dbReference type="Proteomes" id="UP000324282">
    <property type="component" value="Unassembled WGS sequence"/>
</dbReference>
<gene>
    <name evidence="2" type="ORF">A9A72_12128</name>
</gene>
<evidence type="ECO:0000256" key="1">
    <source>
        <dbReference type="SAM" id="Phobius"/>
    </source>
</evidence>
<accession>A0A5S5BG33</accession>
<proteinExistence type="predicted"/>
<feature type="transmembrane region" description="Helical" evidence="1">
    <location>
        <begin position="283"/>
        <end position="303"/>
    </location>
</feature>